<keyword evidence="2" id="KW-1185">Reference proteome</keyword>
<organism evidence="1 2">
    <name type="scientific">Sphaerodactylus townsendi</name>
    <dbReference type="NCBI Taxonomy" id="933632"/>
    <lineage>
        <taxon>Eukaryota</taxon>
        <taxon>Metazoa</taxon>
        <taxon>Chordata</taxon>
        <taxon>Craniata</taxon>
        <taxon>Vertebrata</taxon>
        <taxon>Euteleostomi</taxon>
        <taxon>Lepidosauria</taxon>
        <taxon>Squamata</taxon>
        <taxon>Bifurcata</taxon>
        <taxon>Gekkota</taxon>
        <taxon>Sphaerodactylidae</taxon>
        <taxon>Sphaerodactylus</taxon>
    </lineage>
</organism>
<dbReference type="Proteomes" id="UP000827872">
    <property type="component" value="Linkage Group LG03"/>
</dbReference>
<gene>
    <name evidence="1" type="ORF">K3G42_030159</name>
</gene>
<reference evidence="1" key="1">
    <citation type="submission" date="2021-08" db="EMBL/GenBank/DDBJ databases">
        <title>The first chromosome-level gecko genome reveals the dynamic sex chromosomes of Neotropical dwarf geckos (Sphaerodactylidae: Sphaerodactylus).</title>
        <authorList>
            <person name="Pinto B.J."/>
            <person name="Keating S.E."/>
            <person name="Gamble T."/>
        </authorList>
    </citation>
    <scope>NUCLEOTIDE SEQUENCE</scope>
    <source>
        <strain evidence="1">TG3544</strain>
    </source>
</reference>
<comment type="caution">
    <text evidence="1">The sequence shown here is derived from an EMBL/GenBank/DDBJ whole genome shotgun (WGS) entry which is preliminary data.</text>
</comment>
<dbReference type="EMBL" id="CM037616">
    <property type="protein sequence ID" value="KAH7993264.1"/>
    <property type="molecule type" value="Genomic_DNA"/>
</dbReference>
<evidence type="ECO:0000313" key="1">
    <source>
        <dbReference type="EMBL" id="KAH7993264.1"/>
    </source>
</evidence>
<accession>A0ACB8EKQ0</accession>
<proteinExistence type="predicted"/>
<protein>
    <submittedName>
        <fullName evidence="1">Uncharacterized protein</fullName>
    </submittedName>
</protein>
<sequence length="335" mass="37639">MSYRVFKDTHRNVIDLKAASTNVNLLKQETNVCAKEIQKLIINWKQMEEGVIEFLESPSIKLRIEEPVTTHGNIKSNRLTDQNVQHHMGNDGRNMGNDGRKAIKESLIIKHTQDTLASAMDCRHTPTDEDCRHTLINEETNLISLETHQVQEVEMDWRITKVLEGSMPRLTPGKSWAKELEEVVLVSSIAPAKNSNVSEVPNDDNDHLSLRNDLLEDSDSFMMNDHTKVVKRPEEFTIKPSKPMDLQGNQRTITCNVDFIPVASIPSIILHSADNANKSLREEQPSITLEPAPQCSDLDLVGNNTKDLICGTTREAANGCVKNLEMNIETMPVEG</sequence>
<evidence type="ECO:0000313" key="2">
    <source>
        <dbReference type="Proteomes" id="UP000827872"/>
    </source>
</evidence>
<name>A0ACB8EKQ0_9SAUR</name>